<reference evidence="1" key="1">
    <citation type="submission" date="2021-01" db="EMBL/GenBank/DDBJ databases">
        <authorList>
            <consortium name="Genoscope - CEA"/>
            <person name="William W."/>
        </authorList>
    </citation>
    <scope>NUCLEOTIDE SEQUENCE</scope>
</reference>
<protein>
    <submittedName>
        <fullName evidence="1">Uncharacterized protein</fullName>
    </submittedName>
</protein>
<dbReference type="Proteomes" id="UP000692954">
    <property type="component" value="Unassembled WGS sequence"/>
</dbReference>
<organism evidence="1 2">
    <name type="scientific">Paramecium sonneborni</name>
    <dbReference type="NCBI Taxonomy" id="65129"/>
    <lineage>
        <taxon>Eukaryota</taxon>
        <taxon>Sar</taxon>
        <taxon>Alveolata</taxon>
        <taxon>Ciliophora</taxon>
        <taxon>Intramacronucleata</taxon>
        <taxon>Oligohymenophorea</taxon>
        <taxon>Peniculida</taxon>
        <taxon>Parameciidae</taxon>
        <taxon>Paramecium</taxon>
    </lineage>
</organism>
<gene>
    <name evidence="1" type="ORF">PSON_ATCC_30995.1.T0600164</name>
</gene>
<evidence type="ECO:0000313" key="1">
    <source>
        <dbReference type="EMBL" id="CAD8093237.1"/>
    </source>
</evidence>
<sequence length="204" mass="24592">MQQFFFQIKMLIEVEQCKEDEILKCKHELRFLKNQSSYFLKQMEANNEFDETQQLRSIIKNKIQDQSMLLKIDLDKKIKIQNLITFILSETGFMDRYIFVNCRRDGQRTNENSGLLLRKSQLQKNPYLDIIIREFISQNYKYQCYGLNVKKDMPIMSETFNRNNKYVKTINSLGKILNLYHLKLIQNSFTMKRQRFKIVKSQSI</sequence>
<dbReference type="EMBL" id="CAJJDN010000060">
    <property type="protein sequence ID" value="CAD8093237.1"/>
    <property type="molecule type" value="Genomic_DNA"/>
</dbReference>
<accession>A0A8S1NJ72</accession>
<name>A0A8S1NJ72_9CILI</name>
<comment type="caution">
    <text evidence="1">The sequence shown here is derived from an EMBL/GenBank/DDBJ whole genome shotgun (WGS) entry which is preliminary data.</text>
</comment>
<proteinExistence type="predicted"/>
<evidence type="ECO:0000313" key="2">
    <source>
        <dbReference type="Proteomes" id="UP000692954"/>
    </source>
</evidence>
<dbReference type="AlphaFoldDB" id="A0A8S1NJ72"/>
<keyword evidence="2" id="KW-1185">Reference proteome</keyword>